<sequence length="228" mass="26000">MSDTIDIQTDPVTAFHEFIEADDFPCVGAKAALARECITFFVASDITHSQDDLPAFRELREFGNQIAPDDPRVRSFVLIFEGPDKLSERAFEDALWDRLQCFHNMDAAAGNDWRDDVASDPDDAHFSMSIANHPFFVVGLHPNASRQARRFAYPALVFNSHLQFDHLREDGRFDKMKDIIRKRDAELDGKINPMLSDFGEASEALQYSGRRLTADWKCPFQKMEPLDP</sequence>
<dbReference type="PANTHER" id="PTHR40045">
    <property type="entry name" value="YCGG FAMILY PROTEIN"/>
    <property type="match status" value="1"/>
</dbReference>
<dbReference type="EMBL" id="JBHSSW010000017">
    <property type="protein sequence ID" value="MFC6198918.1"/>
    <property type="molecule type" value="Genomic_DNA"/>
</dbReference>
<gene>
    <name evidence="1" type="primary">gntA</name>
    <name evidence="1" type="ORF">ACFQDM_12565</name>
</gene>
<protein>
    <submittedName>
        <fullName evidence="1">Guanitoxin biosynthesis heme-dependent pre-guanitoxin N-hydroxylase GntA</fullName>
    </submittedName>
</protein>
<evidence type="ECO:0000313" key="2">
    <source>
        <dbReference type="Proteomes" id="UP001596303"/>
    </source>
</evidence>
<reference evidence="2" key="1">
    <citation type="journal article" date="2019" name="Int. J. Syst. Evol. Microbiol.">
        <title>The Global Catalogue of Microorganisms (GCM) 10K type strain sequencing project: providing services to taxonomists for standard genome sequencing and annotation.</title>
        <authorList>
            <consortium name="The Broad Institute Genomics Platform"/>
            <consortium name="The Broad Institute Genome Sequencing Center for Infectious Disease"/>
            <person name="Wu L."/>
            <person name="Ma J."/>
        </authorList>
    </citation>
    <scope>NUCLEOTIDE SEQUENCE [LARGE SCALE GENOMIC DNA]</scope>
    <source>
        <strain evidence="2">CGMCC-1.15741</strain>
    </source>
</reference>
<dbReference type="Pfam" id="PF08892">
    <property type="entry name" value="YqcI_YcgG"/>
    <property type="match status" value="1"/>
</dbReference>
<evidence type="ECO:0000313" key="1">
    <source>
        <dbReference type="EMBL" id="MFC6198918.1"/>
    </source>
</evidence>
<comment type="caution">
    <text evidence="1">The sequence shown here is derived from an EMBL/GenBank/DDBJ whole genome shotgun (WGS) entry which is preliminary data.</text>
</comment>
<dbReference type="InterPro" id="IPR014988">
    <property type="entry name" value="Uncharacterised_YqcI/YcgG"/>
</dbReference>
<dbReference type="Proteomes" id="UP001596303">
    <property type="component" value="Unassembled WGS sequence"/>
</dbReference>
<accession>A0ABW1SCD9</accession>
<proteinExistence type="predicted"/>
<dbReference type="NCBIfam" id="NF041366">
    <property type="entry name" value="GntA_guanitoxin"/>
    <property type="match status" value="1"/>
</dbReference>
<name>A0ABW1SCD9_9PROT</name>
<dbReference type="PANTHER" id="PTHR40045:SF1">
    <property type="entry name" value="YQCI_YCGG FAMILY PROTEIN"/>
    <property type="match status" value="1"/>
</dbReference>
<keyword evidence="2" id="KW-1185">Reference proteome</keyword>
<organism evidence="1 2">
    <name type="scientific">Ponticaulis profundi</name>
    <dbReference type="NCBI Taxonomy" id="2665222"/>
    <lineage>
        <taxon>Bacteria</taxon>
        <taxon>Pseudomonadati</taxon>
        <taxon>Pseudomonadota</taxon>
        <taxon>Alphaproteobacteria</taxon>
        <taxon>Hyphomonadales</taxon>
        <taxon>Hyphomonadaceae</taxon>
        <taxon>Ponticaulis</taxon>
    </lineage>
</organism>
<dbReference type="RefSeq" id="WP_377379550.1">
    <property type="nucleotide sequence ID" value="NZ_JBHSSW010000017.1"/>
</dbReference>